<comment type="caution">
    <text evidence="8">The sequence shown here is derived from an EMBL/GenBank/DDBJ whole genome shotgun (WGS) entry which is preliminary data.</text>
</comment>
<dbReference type="SMART" id="SM00905">
    <property type="entry name" value="FolB"/>
    <property type="match status" value="1"/>
</dbReference>
<dbReference type="PANTHER" id="PTHR42844:SF1">
    <property type="entry name" value="DIHYDRONEOPTERIN ALDOLASE 1-RELATED"/>
    <property type="match status" value="1"/>
</dbReference>
<keyword evidence="9" id="KW-1185">Reference proteome</keyword>
<evidence type="ECO:0000256" key="6">
    <source>
        <dbReference type="RuleBase" id="RU362079"/>
    </source>
</evidence>
<name>A0ABU7REH8_9BACT</name>
<dbReference type="GO" id="GO:0004150">
    <property type="term" value="F:dihydroneopterin aldolase activity"/>
    <property type="evidence" value="ECO:0007669"/>
    <property type="project" value="UniProtKB-EC"/>
</dbReference>
<keyword evidence="5 6" id="KW-0456">Lyase</keyword>
<organism evidence="8 9">
    <name type="scientific">Niabella digestorum</name>
    <dbReference type="NCBI Taxonomy" id="3117701"/>
    <lineage>
        <taxon>Bacteria</taxon>
        <taxon>Pseudomonadati</taxon>
        <taxon>Bacteroidota</taxon>
        <taxon>Chitinophagia</taxon>
        <taxon>Chitinophagales</taxon>
        <taxon>Chitinophagaceae</taxon>
        <taxon>Niabella</taxon>
    </lineage>
</organism>
<keyword evidence="4 6" id="KW-0289">Folate biosynthesis</keyword>
<reference evidence="8 9" key="1">
    <citation type="submission" date="2024-01" db="EMBL/GenBank/DDBJ databases">
        <title>Niabella digestum sp. nov., isolated from waste digestion system.</title>
        <authorList>
            <person name="Zhang L."/>
        </authorList>
    </citation>
    <scope>NUCLEOTIDE SEQUENCE [LARGE SCALE GENOMIC DNA]</scope>
    <source>
        <strain evidence="8 9">A18</strain>
    </source>
</reference>
<evidence type="ECO:0000259" key="7">
    <source>
        <dbReference type="SMART" id="SM00905"/>
    </source>
</evidence>
<dbReference type="NCBIfam" id="TIGR00526">
    <property type="entry name" value="folB_dom"/>
    <property type="match status" value="1"/>
</dbReference>
<dbReference type="SUPFAM" id="SSF55620">
    <property type="entry name" value="Tetrahydrobiopterin biosynthesis enzymes-like"/>
    <property type="match status" value="1"/>
</dbReference>
<dbReference type="Gene3D" id="3.30.1130.10">
    <property type="match status" value="1"/>
</dbReference>
<dbReference type="PANTHER" id="PTHR42844">
    <property type="entry name" value="DIHYDRONEOPTERIN ALDOLASE 1-RELATED"/>
    <property type="match status" value="1"/>
</dbReference>
<dbReference type="NCBIfam" id="TIGR00525">
    <property type="entry name" value="folB"/>
    <property type="match status" value="1"/>
</dbReference>
<dbReference type="EMBL" id="JAZGLY010000002">
    <property type="protein sequence ID" value="MEE6186413.1"/>
    <property type="molecule type" value="Genomic_DNA"/>
</dbReference>
<gene>
    <name evidence="8" type="primary">folB</name>
    <name evidence="8" type="ORF">V2H41_03920</name>
</gene>
<evidence type="ECO:0000256" key="3">
    <source>
        <dbReference type="ARBA" id="ARBA00005708"/>
    </source>
</evidence>
<dbReference type="InterPro" id="IPR006157">
    <property type="entry name" value="FolB_dom"/>
</dbReference>
<evidence type="ECO:0000256" key="5">
    <source>
        <dbReference type="ARBA" id="ARBA00023239"/>
    </source>
</evidence>
<evidence type="ECO:0000256" key="2">
    <source>
        <dbReference type="ARBA" id="ARBA00005013"/>
    </source>
</evidence>
<dbReference type="Proteomes" id="UP001357452">
    <property type="component" value="Unassembled WGS sequence"/>
</dbReference>
<dbReference type="InterPro" id="IPR006156">
    <property type="entry name" value="Dihydroneopterin_aldolase"/>
</dbReference>
<evidence type="ECO:0000256" key="4">
    <source>
        <dbReference type="ARBA" id="ARBA00022909"/>
    </source>
</evidence>
<proteinExistence type="inferred from homology"/>
<comment type="pathway">
    <text evidence="2 6">Cofactor biosynthesis; tetrahydrofolate biosynthesis; 2-amino-4-hydroxy-6-hydroxymethyl-7,8-dihydropteridine diphosphate from 7,8-dihydroneopterin triphosphate: step 3/4.</text>
</comment>
<dbReference type="RefSeq" id="WP_330973822.1">
    <property type="nucleotide sequence ID" value="NZ_JAZGLY010000002.1"/>
</dbReference>
<dbReference type="Pfam" id="PF02152">
    <property type="entry name" value="FolB"/>
    <property type="match status" value="1"/>
</dbReference>
<dbReference type="InterPro" id="IPR043133">
    <property type="entry name" value="GTP-CH-I_C/QueF"/>
</dbReference>
<accession>A0ABU7REH8</accession>
<protein>
    <recommendedName>
        <fullName evidence="6">7,8-dihydroneopterin aldolase</fullName>
        <ecNumber evidence="6">4.1.2.25</ecNumber>
    </recommendedName>
</protein>
<feature type="domain" description="Dihydroneopterin aldolase/epimerase" evidence="7">
    <location>
        <begin position="5"/>
        <end position="116"/>
    </location>
</feature>
<evidence type="ECO:0000313" key="8">
    <source>
        <dbReference type="EMBL" id="MEE6186413.1"/>
    </source>
</evidence>
<dbReference type="EC" id="4.1.2.25" evidence="6"/>
<evidence type="ECO:0000256" key="1">
    <source>
        <dbReference type="ARBA" id="ARBA00001353"/>
    </source>
</evidence>
<sequence>MLITLHLEKLKFFAYHGLYEEERKLGNEFELNISVSFFSTHPVIRDIDQTINYAAIYELVKIEMTHPCALLETFLTELAEKIKNQFPQVAKLKMSLYKLHMPLANFQGRVGVEIEKEY</sequence>
<comment type="function">
    <text evidence="6">Catalyzes the conversion of 7,8-dihydroneopterin to 6-hydroxymethyl-7,8-dihydropterin.</text>
</comment>
<comment type="catalytic activity">
    <reaction evidence="1 6">
        <text>7,8-dihydroneopterin = 6-hydroxymethyl-7,8-dihydropterin + glycolaldehyde</text>
        <dbReference type="Rhea" id="RHEA:10540"/>
        <dbReference type="ChEBI" id="CHEBI:17001"/>
        <dbReference type="ChEBI" id="CHEBI:17071"/>
        <dbReference type="ChEBI" id="CHEBI:44841"/>
        <dbReference type="EC" id="4.1.2.25"/>
    </reaction>
</comment>
<comment type="similarity">
    <text evidence="3 6">Belongs to the DHNA family.</text>
</comment>
<evidence type="ECO:0000313" key="9">
    <source>
        <dbReference type="Proteomes" id="UP001357452"/>
    </source>
</evidence>